<reference evidence="2 3" key="1">
    <citation type="journal article" date="2006" name="Int. J. Syst. Evol. Microbiol.">
        <title>Myroides pelagicus sp. nov., isolated from seawater in Thailand.</title>
        <authorList>
            <person name="Yoon J."/>
            <person name="Maneerat S."/>
            <person name="Kawai F."/>
            <person name="Yokota A."/>
        </authorList>
    </citation>
    <scope>NUCLEOTIDE SEQUENCE [LARGE SCALE GENOMIC DNA]</scope>
    <source>
        <strain evidence="2 3">SM1T</strain>
    </source>
</reference>
<evidence type="ECO:0000313" key="2">
    <source>
        <dbReference type="EMBL" id="MTH29550.1"/>
    </source>
</evidence>
<organism evidence="2 3">
    <name type="scientific">Myroides pelagicus</name>
    <dbReference type="NCBI Taxonomy" id="270914"/>
    <lineage>
        <taxon>Bacteria</taxon>
        <taxon>Pseudomonadati</taxon>
        <taxon>Bacteroidota</taxon>
        <taxon>Flavobacteriia</taxon>
        <taxon>Flavobacteriales</taxon>
        <taxon>Flavobacteriaceae</taxon>
        <taxon>Myroides</taxon>
    </lineage>
</organism>
<evidence type="ECO:0008006" key="4">
    <source>
        <dbReference type="Google" id="ProtNLM"/>
    </source>
</evidence>
<dbReference type="EMBL" id="WMJY01000010">
    <property type="protein sequence ID" value="MTH29550.1"/>
    <property type="molecule type" value="Genomic_DNA"/>
</dbReference>
<evidence type="ECO:0000256" key="1">
    <source>
        <dbReference type="SAM" id="SignalP"/>
    </source>
</evidence>
<feature type="signal peptide" evidence="1">
    <location>
        <begin position="1"/>
        <end position="22"/>
    </location>
</feature>
<dbReference type="OrthoDB" id="1447839at2"/>
<protein>
    <recommendedName>
        <fullName evidence="4">TonB C-terminal domain-containing protein</fullName>
    </recommendedName>
</protein>
<sequence length="167" mass="18764">MLKYLSTIIFLLLFSLTSTNSAAQKKDTSTPMIISSGQLCTRTNTDTLEFSNHKGYKPAHSRISSNQLSLNFSNAYYSAFPQVQIKVPIIIVFELTISDRGEINSVQILRSLLPEDTDDKLITLIEEVTTGTWEPAVYKNKKLDGQVVLPIKILPKTQKLKSNNRDN</sequence>
<gene>
    <name evidence="2" type="ORF">GJV77_06390</name>
</gene>
<dbReference type="Proteomes" id="UP000488936">
    <property type="component" value="Unassembled WGS sequence"/>
</dbReference>
<dbReference type="RefSeq" id="WP_155035548.1">
    <property type="nucleotide sequence ID" value="NZ_JAYMMG010000001.1"/>
</dbReference>
<name>A0A7K1GLD0_9FLAO</name>
<comment type="caution">
    <text evidence="2">The sequence shown here is derived from an EMBL/GenBank/DDBJ whole genome shotgun (WGS) entry which is preliminary data.</text>
</comment>
<feature type="chain" id="PRO_5029607962" description="TonB C-terminal domain-containing protein" evidence="1">
    <location>
        <begin position="23"/>
        <end position="167"/>
    </location>
</feature>
<proteinExistence type="predicted"/>
<evidence type="ECO:0000313" key="3">
    <source>
        <dbReference type="Proteomes" id="UP000488936"/>
    </source>
</evidence>
<accession>A0A7K1GLD0</accession>
<keyword evidence="3" id="KW-1185">Reference proteome</keyword>
<dbReference type="AlphaFoldDB" id="A0A7K1GLD0"/>
<keyword evidence="1" id="KW-0732">Signal</keyword>